<feature type="compositionally biased region" description="Low complexity" evidence="1">
    <location>
        <begin position="138"/>
        <end position="159"/>
    </location>
</feature>
<reference evidence="2 3" key="1">
    <citation type="submission" date="2024-02" db="EMBL/GenBank/DDBJ databases">
        <title>Discinaceae phylogenomics.</title>
        <authorList>
            <person name="Dirks A.C."/>
            <person name="James T.Y."/>
        </authorList>
    </citation>
    <scope>NUCLEOTIDE SEQUENCE [LARGE SCALE GENOMIC DNA]</scope>
    <source>
        <strain evidence="2 3">ACD0624</strain>
    </source>
</reference>
<accession>A0ABR3GK60</accession>
<dbReference type="EMBL" id="JBBBZM010000052">
    <property type="protein sequence ID" value="KAL0636328.1"/>
    <property type="molecule type" value="Genomic_DNA"/>
</dbReference>
<organism evidence="2 3">
    <name type="scientific">Discina gigas</name>
    <dbReference type="NCBI Taxonomy" id="1032678"/>
    <lineage>
        <taxon>Eukaryota</taxon>
        <taxon>Fungi</taxon>
        <taxon>Dikarya</taxon>
        <taxon>Ascomycota</taxon>
        <taxon>Pezizomycotina</taxon>
        <taxon>Pezizomycetes</taxon>
        <taxon>Pezizales</taxon>
        <taxon>Discinaceae</taxon>
        <taxon>Discina</taxon>
    </lineage>
</organism>
<gene>
    <name evidence="2" type="ORF">Q9L58_004675</name>
</gene>
<comment type="caution">
    <text evidence="2">The sequence shown here is derived from an EMBL/GenBank/DDBJ whole genome shotgun (WGS) entry which is preliminary data.</text>
</comment>
<keyword evidence="3" id="KW-1185">Reference proteome</keyword>
<evidence type="ECO:0000256" key="1">
    <source>
        <dbReference type="SAM" id="MobiDB-lite"/>
    </source>
</evidence>
<name>A0ABR3GK60_9PEZI</name>
<sequence length="159" mass="18158">MDHATPSTKIKEPREKLNATPEDVYSLLGYSWGERRQIITVVQKVYQRHNIAQHDMGYRKIDKDLIDRAKSDLLKELPHLFKKCDSDWFADWALSRRHKTRNTKKTKKTDSPNTEQPISDDEAVPETGLGPSMETQPSGAGESSSKSSEARVSSSFRPW</sequence>
<protein>
    <submittedName>
        <fullName evidence="2">Uncharacterized protein</fullName>
    </submittedName>
</protein>
<dbReference type="Proteomes" id="UP001447188">
    <property type="component" value="Unassembled WGS sequence"/>
</dbReference>
<proteinExistence type="predicted"/>
<evidence type="ECO:0000313" key="3">
    <source>
        <dbReference type="Proteomes" id="UP001447188"/>
    </source>
</evidence>
<evidence type="ECO:0000313" key="2">
    <source>
        <dbReference type="EMBL" id="KAL0636328.1"/>
    </source>
</evidence>
<feature type="region of interest" description="Disordered" evidence="1">
    <location>
        <begin position="99"/>
        <end position="159"/>
    </location>
</feature>